<dbReference type="VEuPathDB" id="ToxoDB:BESB_021590"/>
<evidence type="ECO:0000256" key="3">
    <source>
        <dbReference type="PIRSR" id="PIRSR606689-1"/>
    </source>
</evidence>
<feature type="compositionally biased region" description="Basic and acidic residues" evidence="4">
    <location>
        <begin position="376"/>
        <end position="388"/>
    </location>
</feature>
<dbReference type="EMBL" id="NWUJ01000012">
    <property type="protein sequence ID" value="PFH32218.1"/>
    <property type="molecule type" value="Genomic_DNA"/>
</dbReference>
<evidence type="ECO:0000313" key="6">
    <source>
        <dbReference type="Proteomes" id="UP000224006"/>
    </source>
</evidence>
<dbReference type="GO" id="GO:0003924">
    <property type="term" value="F:GTPase activity"/>
    <property type="evidence" value="ECO:0007669"/>
    <property type="project" value="InterPro"/>
</dbReference>
<evidence type="ECO:0000256" key="4">
    <source>
        <dbReference type="SAM" id="MobiDB-lite"/>
    </source>
</evidence>
<evidence type="ECO:0000256" key="1">
    <source>
        <dbReference type="ARBA" id="ARBA00022741"/>
    </source>
</evidence>
<dbReference type="KEGG" id="bbes:BESB_021590"/>
<organism evidence="5 6">
    <name type="scientific">Besnoitia besnoiti</name>
    <name type="common">Apicomplexan protozoan</name>
    <dbReference type="NCBI Taxonomy" id="94643"/>
    <lineage>
        <taxon>Eukaryota</taxon>
        <taxon>Sar</taxon>
        <taxon>Alveolata</taxon>
        <taxon>Apicomplexa</taxon>
        <taxon>Conoidasida</taxon>
        <taxon>Coccidia</taxon>
        <taxon>Eucoccidiorida</taxon>
        <taxon>Eimeriorina</taxon>
        <taxon>Sarcocystidae</taxon>
        <taxon>Besnoitia</taxon>
    </lineage>
</organism>
<dbReference type="PANTHER" id="PTHR11711">
    <property type="entry name" value="ADP RIBOSYLATION FACTOR-RELATED"/>
    <property type="match status" value="1"/>
</dbReference>
<dbReference type="InterPro" id="IPR006689">
    <property type="entry name" value="Small_GTPase_ARF/SAR"/>
</dbReference>
<proteinExistence type="predicted"/>
<dbReference type="OrthoDB" id="330869at2759"/>
<comment type="caution">
    <text evidence="5">The sequence shown here is derived from an EMBL/GenBank/DDBJ whole genome shotgun (WGS) entry which is preliminary data.</text>
</comment>
<dbReference type="Gene3D" id="3.40.50.300">
    <property type="entry name" value="P-loop containing nucleotide triphosphate hydrolases"/>
    <property type="match status" value="1"/>
</dbReference>
<dbReference type="Pfam" id="PF00025">
    <property type="entry name" value="Arf"/>
    <property type="match status" value="1"/>
</dbReference>
<evidence type="ECO:0000256" key="2">
    <source>
        <dbReference type="ARBA" id="ARBA00023134"/>
    </source>
</evidence>
<dbReference type="InterPro" id="IPR027417">
    <property type="entry name" value="P-loop_NTPase"/>
</dbReference>
<dbReference type="GeneID" id="40307220"/>
<sequence length="479" mass="50369">MRASLDLSGPQESGLGGISLPLVLSSGDRGYCACAARLLGFPSHLSGLEVNGEGKRCAHALSPRCTRSRVGSRRVSSGRWIVAHAVVSACREEFSLTLQVHRPAPKAGAAGLEGSSSRGADRKAGFSMLAKERQAKTGQATSLQEALDRTCSATLLEEGFMSGADAAGGGATQTKVLDRDDERSGASANLCAVEKTKCSLVVWDLAGGEGLETRWRAMQEKCDAVVYAVDSTMFAGMERSPVKQRALEEARREILALFYEEYFVLHKDVKFLVLANKQDLRSAASASHILELLDLPEDLQSRLHILPCSAVSGEGLLRGLEWLASSAQCPCFSARDADRSVASTCDSWWHSAAAAAPKLSVDGKASAEMSGGRTVSRGESDQSPKEEQPIPAAGRGLPGSREVVQGAGRGGDSAEGTAAGAKHATARLTCADSAARKTGAGRGNAAVVDLLDDQQELQTGTEFAQKNASPVDIPADLDW</sequence>
<feature type="region of interest" description="Disordered" evidence="4">
    <location>
        <begin position="460"/>
        <end position="479"/>
    </location>
</feature>
<feature type="region of interest" description="Disordered" evidence="4">
    <location>
        <begin position="360"/>
        <end position="420"/>
    </location>
</feature>
<dbReference type="SMART" id="SM00177">
    <property type="entry name" value="ARF"/>
    <property type="match status" value="1"/>
</dbReference>
<keyword evidence="1 3" id="KW-0547">Nucleotide-binding</keyword>
<dbReference type="STRING" id="94643.A0A2A9M0Z1"/>
<evidence type="ECO:0000313" key="5">
    <source>
        <dbReference type="EMBL" id="PFH32218.1"/>
    </source>
</evidence>
<protein>
    <recommendedName>
        <fullName evidence="7">ADP-ribosylation factor family protein</fullName>
    </recommendedName>
</protein>
<feature type="binding site" evidence="3">
    <location>
        <begin position="276"/>
        <end position="279"/>
    </location>
    <ligand>
        <name>GTP</name>
        <dbReference type="ChEBI" id="CHEBI:37565"/>
    </ligand>
</feature>
<evidence type="ECO:0008006" key="7">
    <source>
        <dbReference type="Google" id="ProtNLM"/>
    </source>
</evidence>
<accession>A0A2A9M0Z1</accession>
<keyword evidence="6" id="KW-1185">Reference proteome</keyword>
<dbReference type="RefSeq" id="XP_029216227.1">
    <property type="nucleotide sequence ID" value="XM_029360868.1"/>
</dbReference>
<dbReference type="SUPFAM" id="SSF52540">
    <property type="entry name" value="P-loop containing nucleoside triphosphate hydrolases"/>
    <property type="match status" value="1"/>
</dbReference>
<dbReference type="Proteomes" id="UP000224006">
    <property type="component" value="Chromosome XI"/>
</dbReference>
<dbReference type="AlphaFoldDB" id="A0A2A9M0Z1"/>
<keyword evidence="2 3" id="KW-0342">GTP-binding</keyword>
<dbReference type="PROSITE" id="PS51417">
    <property type="entry name" value="ARF"/>
    <property type="match status" value="1"/>
</dbReference>
<name>A0A2A9M0Z1_BESBE</name>
<dbReference type="InterPro" id="IPR024156">
    <property type="entry name" value="Small_GTPase_ARF"/>
</dbReference>
<reference evidence="5 6" key="1">
    <citation type="submission" date="2017-09" db="EMBL/GenBank/DDBJ databases">
        <title>Genome sequencing of Besnoitia besnoiti strain Bb-Ger1.</title>
        <authorList>
            <person name="Schares G."/>
            <person name="Venepally P."/>
            <person name="Lorenzi H.A."/>
        </authorList>
    </citation>
    <scope>NUCLEOTIDE SEQUENCE [LARGE SCALE GENOMIC DNA]</scope>
    <source>
        <strain evidence="5 6">Bb-Ger1</strain>
    </source>
</reference>
<dbReference type="GO" id="GO:0005525">
    <property type="term" value="F:GTP binding"/>
    <property type="evidence" value="ECO:0007669"/>
    <property type="project" value="UniProtKB-KW"/>
</dbReference>
<feature type="binding site" evidence="3">
    <location>
        <position position="207"/>
    </location>
    <ligand>
        <name>GTP</name>
        <dbReference type="ChEBI" id="CHEBI:37565"/>
    </ligand>
</feature>
<gene>
    <name evidence="5" type="ORF">BESB_021590</name>
</gene>